<dbReference type="Gene3D" id="1.10.357.10">
    <property type="entry name" value="Tetracycline Repressor, domain 2"/>
    <property type="match status" value="1"/>
</dbReference>
<dbReference type="InterPro" id="IPR001647">
    <property type="entry name" value="HTH_TetR"/>
</dbReference>
<evidence type="ECO:0000313" key="5">
    <source>
        <dbReference type="Proteomes" id="UP001165586"/>
    </source>
</evidence>
<feature type="DNA-binding region" description="H-T-H motif" evidence="2">
    <location>
        <begin position="41"/>
        <end position="60"/>
    </location>
</feature>
<evidence type="ECO:0000256" key="2">
    <source>
        <dbReference type="PROSITE-ProRule" id="PRU00335"/>
    </source>
</evidence>
<organism evidence="4 5">
    <name type="scientific">Herbiconiux daphne</name>
    <dbReference type="NCBI Taxonomy" id="2970914"/>
    <lineage>
        <taxon>Bacteria</taxon>
        <taxon>Bacillati</taxon>
        <taxon>Actinomycetota</taxon>
        <taxon>Actinomycetes</taxon>
        <taxon>Micrococcales</taxon>
        <taxon>Microbacteriaceae</taxon>
        <taxon>Herbiconiux</taxon>
    </lineage>
</organism>
<dbReference type="Proteomes" id="UP001165586">
    <property type="component" value="Unassembled WGS sequence"/>
</dbReference>
<keyword evidence="1 2" id="KW-0238">DNA-binding</keyword>
<proteinExistence type="predicted"/>
<keyword evidence="5" id="KW-1185">Reference proteome</keyword>
<dbReference type="PRINTS" id="PR00455">
    <property type="entry name" value="HTHTETR"/>
</dbReference>
<dbReference type="Pfam" id="PF17929">
    <property type="entry name" value="TetR_C_34"/>
    <property type="match status" value="1"/>
</dbReference>
<dbReference type="RefSeq" id="WP_259538921.1">
    <property type="nucleotide sequence ID" value="NZ_JANLCJ010000003.1"/>
</dbReference>
<dbReference type="PROSITE" id="PS50977">
    <property type="entry name" value="HTH_TETR_2"/>
    <property type="match status" value="1"/>
</dbReference>
<dbReference type="EMBL" id="JANLCJ010000003">
    <property type="protein sequence ID" value="MCS5734074.1"/>
    <property type="molecule type" value="Genomic_DNA"/>
</dbReference>
<evidence type="ECO:0000313" key="4">
    <source>
        <dbReference type="EMBL" id="MCS5734074.1"/>
    </source>
</evidence>
<name>A0ABT2H2E2_9MICO</name>
<dbReference type="PANTHER" id="PTHR30055">
    <property type="entry name" value="HTH-TYPE TRANSCRIPTIONAL REGULATOR RUTR"/>
    <property type="match status" value="1"/>
</dbReference>
<protein>
    <submittedName>
        <fullName evidence="4">TetR family transcriptional regulator</fullName>
    </submittedName>
</protein>
<dbReference type="Pfam" id="PF00440">
    <property type="entry name" value="TetR_N"/>
    <property type="match status" value="1"/>
</dbReference>
<dbReference type="SUPFAM" id="SSF46689">
    <property type="entry name" value="Homeodomain-like"/>
    <property type="match status" value="1"/>
</dbReference>
<sequence>MTTSTSAFQRARSPEAKQAREAAILDAARSLGAERGIRSVTLTDIADAVGMHKSALLRYFETREQIFLLLTAEGWRDWGPELCSTLDDLESPTPATVAQALAESLARRPVFCDLLAQAPLNLERNVSLDAVLAFKLVTLEQVELITAALQRALPALTERDCVDLVAAVTSLSGALWQMATPGPEIAALYRSDPRLAHAVVEVEPRVTRILTATIAGLVGDTPGR</sequence>
<comment type="caution">
    <text evidence="4">The sequence shown here is derived from an EMBL/GenBank/DDBJ whole genome shotgun (WGS) entry which is preliminary data.</text>
</comment>
<reference evidence="4" key="1">
    <citation type="submission" date="2022-08" db="EMBL/GenBank/DDBJ databases">
        <authorList>
            <person name="Deng Y."/>
            <person name="Han X.-F."/>
            <person name="Zhang Y.-Q."/>
        </authorList>
    </citation>
    <scope>NUCLEOTIDE SEQUENCE</scope>
    <source>
        <strain evidence="4">CPCC 203386</strain>
    </source>
</reference>
<dbReference type="InterPro" id="IPR041483">
    <property type="entry name" value="TetR_C_34"/>
</dbReference>
<evidence type="ECO:0000256" key="1">
    <source>
        <dbReference type="ARBA" id="ARBA00023125"/>
    </source>
</evidence>
<dbReference type="InterPro" id="IPR050109">
    <property type="entry name" value="HTH-type_TetR-like_transc_reg"/>
</dbReference>
<evidence type="ECO:0000259" key="3">
    <source>
        <dbReference type="PROSITE" id="PS50977"/>
    </source>
</evidence>
<accession>A0ABT2H2E2</accession>
<dbReference type="PANTHER" id="PTHR30055:SF178">
    <property type="entry name" value="POSSIBLE TRANSCRIPTIONAL REGULATORY PROTEIN"/>
    <property type="match status" value="1"/>
</dbReference>
<feature type="domain" description="HTH tetR-type" evidence="3">
    <location>
        <begin position="18"/>
        <end position="78"/>
    </location>
</feature>
<gene>
    <name evidence="4" type="ORF">N1032_10030</name>
</gene>
<dbReference type="InterPro" id="IPR009057">
    <property type="entry name" value="Homeodomain-like_sf"/>
</dbReference>